<dbReference type="CDD" id="cd03268">
    <property type="entry name" value="ABC_BcrA_bacitracin_resist"/>
    <property type="match status" value="1"/>
</dbReference>
<keyword evidence="8" id="KW-1185">Reference proteome</keyword>
<feature type="region of interest" description="Disordered" evidence="5">
    <location>
        <begin position="1"/>
        <end position="36"/>
    </location>
</feature>
<dbReference type="Pfam" id="PF00005">
    <property type="entry name" value="ABC_tran"/>
    <property type="match status" value="1"/>
</dbReference>
<feature type="domain" description="ABC transporter" evidence="6">
    <location>
        <begin position="41"/>
        <end position="266"/>
    </location>
</feature>
<dbReference type="EMBL" id="JBHRWW010000004">
    <property type="protein sequence ID" value="MFC3688119.1"/>
    <property type="molecule type" value="Genomic_DNA"/>
</dbReference>
<protein>
    <submittedName>
        <fullName evidence="7">ABC transporter ATP-binding protein</fullName>
    </submittedName>
</protein>
<organism evidence="7 8">
    <name type="scientific">Aquipuribacter hungaricus</name>
    <dbReference type="NCBI Taxonomy" id="545624"/>
    <lineage>
        <taxon>Bacteria</taxon>
        <taxon>Bacillati</taxon>
        <taxon>Actinomycetota</taxon>
        <taxon>Actinomycetes</taxon>
        <taxon>Micrococcales</taxon>
        <taxon>Intrasporangiaceae</taxon>
        <taxon>Aquipuribacter</taxon>
    </lineage>
</organism>
<name>A0ABV7WE60_9MICO</name>
<evidence type="ECO:0000256" key="1">
    <source>
        <dbReference type="ARBA" id="ARBA00005417"/>
    </source>
</evidence>
<keyword evidence="4 7" id="KW-0067">ATP-binding</keyword>
<proteinExistence type="inferred from homology"/>
<reference evidence="8" key="1">
    <citation type="journal article" date="2019" name="Int. J. Syst. Evol. Microbiol.">
        <title>The Global Catalogue of Microorganisms (GCM) 10K type strain sequencing project: providing services to taxonomists for standard genome sequencing and annotation.</title>
        <authorList>
            <consortium name="The Broad Institute Genomics Platform"/>
            <consortium name="The Broad Institute Genome Sequencing Center for Infectious Disease"/>
            <person name="Wu L."/>
            <person name="Ma J."/>
        </authorList>
    </citation>
    <scope>NUCLEOTIDE SEQUENCE [LARGE SCALE GENOMIC DNA]</scope>
    <source>
        <strain evidence="8">NCAIM B.02333</strain>
    </source>
</reference>
<dbReference type="GO" id="GO:0005524">
    <property type="term" value="F:ATP binding"/>
    <property type="evidence" value="ECO:0007669"/>
    <property type="project" value="UniProtKB-KW"/>
</dbReference>
<evidence type="ECO:0000259" key="6">
    <source>
        <dbReference type="PROSITE" id="PS50893"/>
    </source>
</evidence>
<dbReference type="Proteomes" id="UP001595685">
    <property type="component" value="Unassembled WGS sequence"/>
</dbReference>
<dbReference type="InterPro" id="IPR017871">
    <property type="entry name" value="ABC_transporter-like_CS"/>
</dbReference>
<feature type="compositionally biased region" description="Gly residues" evidence="5">
    <location>
        <begin position="1"/>
        <end position="23"/>
    </location>
</feature>
<dbReference type="InterPro" id="IPR003439">
    <property type="entry name" value="ABC_transporter-like_ATP-bd"/>
</dbReference>
<gene>
    <name evidence="7" type="ORF">ACFOLH_07170</name>
</gene>
<evidence type="ECO:0000313" key="8">
    <source>
        <dbReference type="Proteomes" id="UP001595685"/>
    </source>
</evidence>
<evidence type="ECO:0000256" key="3">
    <source>
        <dbReference type="ARBA" id="ARBA00022741"/>
    </source>
</evidence>
<dbReference type="PANTHER" id="PTHR43335">
    <property type="entry name" value="ABC TRANSPORTER, ATP-BINDING PROTEIN"/>
    <property type="match status" value="1"/>
</dbReference>
<keyword evidence="2" id="KW-0813">Transport</keyword>
<dbReference type="SMART" id="SM00382">
    <property type="entry name" value="AAA"/>
    <property type="match status" value="1"/>
</dbReference>
<feature type="compositionally biased region" description="Low complexity" evidence="5">
    <location>
        <begin position="337"/>
        <end position="348"/>
    </location>
</feature>
<feature type="compositionally biased region" description="Low complexity" evidence="5">
    <location>
        <begin position="358"/>
        <end position="375"/>
    </location>
</feature>
<dbReference type="SUPFAM" id="SSF52540">
    <property type="entry name" value="P-loop containing nucleoside triphosphate hydrolases"/>
    <property type="match status" value="1"/>
</dbReference>
<comment type="caution">
    <text evidence="7">The sequence shown here is derived from an EMBL/GenBank/DDBJ whole genome shotgun (WGS) entry which is preliminary data.</text>
</comment>
<dbReference type="InterPro" id="IPR003593">
    <property type="entry name" value="AAA+_ATPase"/>
</dbReference>
<comment type="similarity">
    <text evidence="1">Belongs to the ABC transporter superfamily.</text>
</comment>
<evidence type="ECO:0000256" key="4">
    <source>
        <dbReference type="ARBA" id="ARBA00022840"/>
    </source>
</evidence>
<dbReference type="PROSITE" id="PS00211">
    <property type="entry name" value="ABC_TRANSPORTER_1"/>
    <property type="match status" value="1"/>
</dbReference>
<dbReference type="RefSeq" id="WP_340295711.1">
    <property type="nucleotide sequence ID" value="NZ_JBBEOI010000286.1"/>
</dbReference>
<accession>A0ABV7WE60</accession>
<dbReference type="PROSITE" id="PS50893">
    <property type="entry name" value="ABC_TRANSPORTER_2"/>
    <property type="match status" value="1"/>
</dbReference>
<feature type="region of interest" description="Disordered" evidence="5">
    <location>
        <begin position="337"/>
        <end position="375"/>
    </location>
</feature>
<keyword evidence="3" id="KW-0547">Nucleotide-binding</keyword>
<sequence>MAAGRHGAGTGTGTTGAPAGAGAGAAPPGTRAGGARGGLRVEAAGLTKRFGTVRAVTDVSFSVEPGQVTGFLGPNGAGKTTTLRMVLGLVRPTAGTVTVDGRPYARLDRPLSRVGAALDGAGAHPGRSGRDHLRWLAAAGGLPVRRCDEVLELTGLADAGGRKVGGFSLGMQQRLALAAAMLGDPDLLVLDEPANGLDPAGIAWLRGFLRTLAGEGRTVLVSSHVLSEVEQTVDRVVVLAAGHVAYDGVLGGLAGPTGVLVDSPDRPALAAALAAEGLGCTGDHSGALLVRPPEGSPVPVDPVRVGAAAARAGVALSHLAPTSQRLEEAFLRLVQRTEQASAAARRQQPPGPAPARPTTPAQPTTPQQPTTEEVR</sequence>
<evidence type="ECO:0000256" key="2">
    <source>
        <dbReference type="ARBA" id="ARBA00022448"/>
    </source>
</evidence>
<evidence type="ECO:0000313" key="7">
    <source>
        <dbReference type="EMBL" id="MFC3688119.1"/>
    </source>
</evidence>
<dbReference type="InterPro" id="IPR027417">
    <property type="entry name" value="P-loop_NTPase"/>
</dbReference>
<dbReference type="PANTHER" id="PTHR43335:SF4">
    <property type="entry name" value="ABC TRANSPORTER, ATP-BINDING PROTEIN"/>
    <property type="match status" value="1"/>
</dbReference>
<dbReference type="Gene3D" id="3.40.50.300">
    <property type="entry name" value="P-loop containing nucleotide triphosphate hydrolases"/>
    <property type="match status" value="1"/>
</dbReference>
<evidence type="ECO:0000256" key="5">
    <source>
        <dbReference type="SAM" id="MobiDB-lite"/>
    </source>
</evidence>